<dbReference type="GO" id="GO:0016874">
    <property type="term" value="F:ligase activity"/>
    <property type="evidence" value="ECO:0007669"/>
    <property type="project" value="UniProtKB-KW"/>
</dbReference>
<dbReference type="PANTHER" id="PTHR36932:SF1">
    <property type="entry name" value="CAPSULAR POLYSACCHARIDE BIOSYNTHESIS PROTEIN"/>
    <property type="match status" value="1"/>
</dbReference>
<proteinExistence type="predicted"/>
<dbReference type="SUPFAM" id="SSF56801">
    <property type="entry name" value="Acetyl-CoA synthetase-like"/>
    <property type="match status" value="1"/>
</dbReference>
<dbReference type="PANTHER" id="PTHR36932">
    <property type="entry name" value="CAPSULAR POLYSACCHARIDE BIOSYNTHESIS PROTEIN"/>
    <property type="match status" value="1"/>
</dbReference>
<dbReference type="Proteomes" id="UP000661077">
    <property type="component" value="Unassembled WGS sequence"/>
</dbReference>
<keyword evidence="2" id="KW-0436">Ligase</keyword>
<gene>
    <name evidence="2" type="ORF">JM946_15945</name>
</gene>
<evidence type="ECO:0000256" key="1">
    <source>
        <dbReference type="SAM" id="MobiDB-lite"/>
    </source>
</evidence>
<feature type="compositionally biased region" description="Polar residues" evidence="1">
    <location>
        <begin position="127"/>
        <end position="136"/>
    </location>
</feature>
<organism evidence="2 3">
    <name type="scientific">Steroidobacter gossypii</name>
    <dbReference type="NCBI Taxonomy" id="2805490"/>
    <lineage>
        <taxon>Bacteria</taxon>
        <taxon>Pseudomonadati</taxon>
        <taxon>Pseudomonadota</taxon>
        <taxon>Gammaproteobacteria</taxon>
        <taxon>Steroidobacterales</taxon>
        <taxon>Steroidobacteraceae</taxon>
        <taxon>Steroidobacter</taxon>
    </lineage>
</organism>
<feature type="compositionally biased region" description="Basic and acidic residues" evidence="1">
    <location>
        <begin position="110"/>
        <end position="125"/>
    </location>
</feature>
<dbReference type="InterPro" id="IPR042099">
    <property type="entry name" value="ANL_N_sf"/>
</dbReference>
<dbReference type="Gene3D" id="3.40.50.12780">
    <property type="entry name" value="N-terminal domain of ligase-like"/>
    <property type="match status" value="1"/>
</dbReference>
<sequence length="468" mass="54356">MNPVLKRLYDLAPASVQSALVSAFSARLERQRYGGRFEEFRALLEESQWWDAQKMREWQDERLRAIVRHAAEHVPYYRELFRHHGIDAQKFRGQEDLPRIPVLTRETIQRRSEELKSRRPEDRRLTQGHTSGTTGSPLQIYYSDDMITMNYAVMDRQYRWAGARLQRDGDRTAVVRGNVIVPLSQKRPPFWRHNRSLNQLLMSSFHLTPENLVSYFEVLREFKPAVMDGYPSSLYVLAKVLLNRGERLPVKAVITSSETLYDFQREAIEAAFQCRVFDYYAAAERVVFSVECDRHEGHHLCEEYGVTEICDEDGQPLPAGQEGVMVGTSLHNIGMPMLRYRTTDRTAFKTHECSCGRPLRLMEDVTTKAEDLLRLKDGRLIPPSVLTHPFKPLDSIEASQLVQTDLDRLVVRLIPRPEYSQRDSDHLVRELKARLGADMRVEIEKVERLERTARGKFKWVISKVDLGL</sequence>
<dbReference type="EMBL" id="JAEVLS010000003">
    <property type="protein sequence ID" value="MBM0106225.1"/>
    <property type="molecule type" value="Genomic_DNA"/>
</dbReference>
<dbReference type="RefSeq" id="WP_203168336.1">
    <property type="nucleotide sequence ID" value="NZ_JAEVLS010000003.1"/>
</dbReference>
<feature type="region of interest" description="Disordered" evidence="1">
    <location>
        <begin position="110"/>
        <end position="136"/>
    </location>
</feature>
<name>A0ABS1WZ25_9GAMM</name>
<evidence type="ECO:0000313" key="2">
    <source>
        <dbReference type="EMBL" id="MBM0106225.1"/>
    </source>
</evidence>
<keyword evidence="3" id="KW-1185">Reference proteome</keyword>
<reference evidence="2 3" key="1">
    <citation type="journal article" date="2021" name="Int. J. Syst. Evol. Microbiol.">
        <title>Steroidobacter gossypii sp. nov., isolated from soil of cotton cropping field.</title>
        <authorList>
            <person name="Huang R."/>
            <person name="Yang S."/>
            <person name="Zhen C."/>
            <person name="Liu W."/>
        </authorList>
    </citation>
    <scope>NUCLEOTIDE SEQUENCE [LARGE SCALE GENOMIC DNA]</scope>
    <source>
        <strain evidence="2 3">S1-65</strain>
    </source>
</reference>
<dbReference type="InterPro" id="IPR053158">
    <property type="entry name" value="CapK_Type1_Caps_Biosynth"/>
</dbReference>
<protein>
    <submittedName>
        <fullName evidence="2">Phenylacetate--CoA ligase family protein</fullName>
    </submittedName>
</protein>
<accession>A0ABS1WZ25</accession>
<comment type="caution">
    <text evidence="2">The sequence shown here is derived from an EMBL/GenBank/DDBJ whole genome shotgun (WGS) entry which is preliminary data.</text>
</comment>
<evidence type="ECO:0000313" key="3">
    <source>
        <dbReference type="Proteomes" id="UP000661077"/>
    </source>
</evidence>